<accession>A0A9W7NG61</accession>
<reference evidence="2 3" key="1">
    <citation type="submission" date="2018-07" db="EMBL/GenBank/DDBJ databases">
        <title>Genome sequence of Azospirillum sp. ATCC 49961.</title>
        <authorList>
            <person name="Sant'Anna F.H."/>
            <person name="Baldani J.I."/>
            <person name="Zilli J.E."/>
            <person name="Reis V.M."/>
            <person name="Hartmann A."/>
            <person name="Cruz L."/>
            <person name="de Souza E.M."/>
            <person name="de Oliveira Pedrosa F."/>
            <person name="Passaglia L.M.P."/>
        </authorList>
    </citation>
    <scope>NUCLEOTIDE SEQUENCE [LARGE SCALE GENOMIC DNA]</scope>
    <source>
        <strain evidence="2 3">ATCC 49961</strain>
    </source>
</reference>
<dbReference type="Pfam" id="PF09626">
    <property type="entry name" value="DHC"/>
    <property type="match status" value="1"/>
</dbReference>
<evidence type="ECO:0000313" key="2">
    <source>
        <dbReference type="EMBL" id="KAA0676582.1"/>
    </source>
</evidence>
<protein>
    <submittedName>
        <fullName evidence="2">Cytochrome C</fullName>
    </submittedName>
</protein>
<feature type="chain" id="PRO_5040800136" evidence="1">
    <location>
        <begin position="31"/>
        <end position="152"/>
    </location>
</feature>
<comment type="caution">
    <text evidence="2">The sequence shown here is derived from an EMBL/GenBank/DDBJ whole genome shotgun (WGS) entry which is preliminary data.</text>
</comment>
<feature type="signal peptide" evidence="1">
    <location>
        <begin position="1"/>
        <end position="30"/>
    </location>
</feature>
<dbReference type="EMBL" id="QOKW01000033">
    <property type="protein sequence ID" value="KAA0676582.1"/>
    <property type="molecule type" value="Genomic_DNA"/>
</dbReference>
<organism evidence="2 3">
    <name type="scientific">Roseomonas genomospecies 6</name>
    <dbReference type="NCBI Taxonomy" id="214106"/>
    <lineage>
        <taxon>Bacteria</taxon>
        <taxon>Pseudomonadati</taxon>
        <taxon>Pseudomonadota</taxon>
        <taxon>Alphaproteobacteria</taxon>
        <taxon>Acetobacterales</taxon>
        <taxon>Roseomonadaceae</taxon>
        <taxon>Roseomonas</taxon>
    </lineage>
</organism>
<gene>
    <name evidence="2" type="ORF">DS843_26915</name>
</gene>
<dbReference type="InterPro" id="IPR018588">
    <property type="entry name" value="Dihaem_cytochrome-c"/>
</dbReference>
<keyword evidence="1" id="KW-0732">Signal</keyword>
<proteinExistence type="predicted"/>
<evidence type="ECO:0000256" key="1">
    <source>
        <dbReference type="SAM" id="SignalP"/>
    </source>
</evidence>
<dbReference type="AlphaFoldDB" id="A0A9W7NG61"/>
<evidence type="ECO:0000313" key="3">
    <source>
        <dbReference type="Proteomes" id="UP000480854"/>
    </source>
</evidence>
<sequence length="152" mass="16913">MKRPAMPRHLAAATVLLLLSGAAVSAPARANEFERVPPVTNDATRKECGECHMAFQPGLLPAGSWTRIMDGLDDHFGEKASLPPGPAAEIRAYLTGNAARRGDPSLLRITEQRWWLREHRFRPEVWLRKDVTSKANCEACHRDAARGLYDDD</sequence>
<dbReference type="Proteomes" id="UP000480854">
    <property type="component" value="Unassembled WGS sequence"/>
</dbReference>
<keyword evidence="3" id="KW-1185">Reference proteome</keyword>
<name>A0A9W7NG61_9PROT</name>
<dbReference type="OrthoDB" id="5296814at2"/>